<dbReference type="InterPro" id="IPR004329">
    <property type="entry name" value="CcmE"/>
</dbReference>
<keyword evidence="5" id="KW-0201">Cytochrome c-type biogenesis</keyword>
<dbReference type="InterPro" id="IPR012340">
    <property type="entry name" value="NA-bd_OB-fold"/>
</dbReference>
<evidence type="ECO:0000256" key="8">
    <source>
        <dbReference type="ARBA" id="ARBA00023004"/>
    </source>
</evidence>
<evidence type="ECO:0000256" key="10">
    <source>
        <dbReference type="SAM" id="Phobius"/>
    </source>
</evidence>
<keyword evidence="3 10" id="KW-0812">Transmembrane</keyword>
<keyword evidence="2" id="KW-0349">Heme</keyword>
<comment type="caution">
    <text evidence="11">The sequence shown here is derived from an EMBL/GenBank/DDBJ whole genome shotgun (WGS) entry which is preliminary data.</text>
</comment>
<dbReference type="PANTHER" id="PTHR34128">
    <property type="entry name" value="CYTOCHROME C-TYPE BIOGENESIS PROTEIN CCME HOMOLOG, MITOCHONDRIAL"/>
    <property type="match status" value="1"/>
</dbReference>
<evidence type="ECO:0000313" key="11">
    <source>
        <dbReference type="EMBL" id="CCF82699.1"/>
    </source>
</evidence>
<dbReference type="PANTHER" id="PTHR34128:SF2">
    <property type="entry name" value="CYTOCHROME C-TYPE BIOGENESIS PROTEIN CCME HOMOLOG, MITOCHONDRIAL"/>
    <property type="match status" value="1"/>
</dbReference>
<dbReference type="GO" id="GO:0017003">
    <property type="term" value="P:protein-heme linkage"/>
    <property type="evidence" value="ECO:0007669"/>
    <property type="project" value="InterPro"/>
</dbReference>
<gene>
    <name evidence="11" type="ORF">NITHO_1470002</name>
</gene>
<dbReference type="Gene3D" id="2.40.50.140">
    <property type="entry name" value="Nucleic acid-binding proteins"/>
    <property type="match status" value="1"/>
</dbReference>
<dbReference type="InterPro" id="IPR036127">
    <property type="entry name" value="CcmE-like_sf"/>
</dbReference>
<evidence type="ECO:0000256" key="6">
    <source>
        <dbReference type="ARBA" id="ARBA00022968"/>
    </source>
</evidence>
<keyword evidence="7 10" id="KW-1133">Transmembrane helix</keyword>
<feature type="transmembrane region" description="Helical" evidence="10">
    <location>
        <begin position="21"/>
        <end position="40"/>
    </location>
</feature>
<comment type="subcellular location">
    <subcellularLocation>
        <location evidence="1">Membrane</location>
    </subcellularLocation>
</comment>
<keyword evidence="9 10" id="KW-0472">Membrane</keyword>
<dbReference type="GO" id="GO:0005886">
    <property type="term" value="C:plasma membrane"/>
    <property type="evidence" value="ECO:0007669"/>
    <property type="project" value="InterPro"/>
</dbReference>
<protein>
    <submittedName>
        <fullName evidence="11">CcmE/CycJ protein</fullName>
    </submittedName>
</protein>
<evidence type="ECO:0000256" key="9">
    <source>
        <dbReference type="ARBA" id="ARBA00023136"/>
    </source>
</evidence>
<sequence length="154" mass="16053">MSSGVMINPAPRRMPWLNPKLVVAGFVILIAVGFLIYQGMQSTTMAYFVTVGELEQSSASVDGRVVRVGGDVQPGSIVKGNVGQPLLFNVTDGAHSIPVSYSGSIPDIFADNTQVVIEGTYHSNGTFQAESLTTKCPSKFEAAPGGGATQSATS</sequence>
<accession>I4EDD7</accession>
<evidence type="ECO:0000313" key="12">
    <source>
        <dbReference type="Proteomes" id="UP000004221"/>
    </source>
</evidence>
<dbReference type="EMBL" id="CAGS01000054">
    <property type="protein sequence ID" value="CCF82699.1"/>
    <property type="molecule type" value="Genomic_DNA"/>
</dbReference>
<dbReference type="GO" id="GO:0020037">
    <property type="term" value="F:heme binding"/>
    <property type="evidence" value="ECO:0007669"/>
    <property type="project" value="InterPro"/>
</dbReference>
<evidence type="ECO:0000256" key="4">
    <source>
        <dbReference type="ARBA" id="ARBA00022723"/>
    </source>
</evidence>
<dbReference type="GO" id="GO:0017004">
    <property type="term" value="P:cytochrome complex assembly"/>
    <property type="evidence" value="ECO:0007669"/>
    <property type="project" value="UniProtKB-KW"/>
</dbReference>
<keyword evidence="4" id="KW-0479">Metal-binding</keyword>
<evidence type="ECO:0000256" key="2">
    <source>
        <dbReference type="ARBA" id="ARBA00022617"/>
    </source>
</evidence>
<evidence type="ECO:0000256" key="7">
    <source>
        <dbReference type="ARBA" id="ARBA00022989"/>
    </source>
</evidence>
<reference evidence="11 12" key="1">
    <citation type="journal article" date="2012" name="ISME J.">
        <title>Nitrification expanded: discovery, physiology and genomics of a nitrite-oxidizing bacterium from the phylum Chloroflexi.</title>
        <authorList>
            <person name="Sorokin D.Y."/>
            <person name="Lucker S."/>
            <person name="Vejmelkova D."/>
            <person name="Kostrikina N.A."/>
            <person name="Kleerebezem R."/>
            <person name="Rijpstra W.I."/>
            <person name="Damste J.S."/>
            <person name="Le Paslier D."/>
            <person name="Muyzer G."/>
            <person name="Wagner M."/>
            <person name="van Loosdrecht M.C."/>
            <person name="Daims H."/>
        </authorList>
    </citation>
    <scope>NUCLEOTIDE SEQUENCE [LARGE SCALE GENOMIC DNA]</scope>
    <source>
        <strain evidence="12">none</strain>
    </source>
</reference>
<proteinExistence type="predicted"/>
<keyword evidence="12" id="KW-1185">Reference proteome</keyword>
<dbReference type="GO" id="GO:0046872">
    <property type="term" value="F:metal ion binding"/>
    <property type="evidence" value="ECO:0007669"/>
    <property type="project" value="UniProtKB-KW"/>
</dbReference>
<dbReference type="RefSeq" id="WP_008475004.1">
    <property type="nucleotide sequence ID" value="NZ_CAGS01000054.1"/>
</dbReference>
<dbReference type="Pfam" id="PF03100">
    <property type="entry name" value="CcmE"/>
    <property type="match status" value="1"/>
</dbReference>
<name>I4EDD7_9BACT</name>
<dbReference type="SUPFAM" id="SSF82093">
    <property type="entry name" value="Heme chaperone CcmE"/>
    <property type="match status" value="1"/>
</dbReference>
<organism evidence="11 12">
    <name type="scientific">Nitrolancea hollandica Lb</name>
    <dbReference type="NCBI Taxonomy" id="1129897"/>
    <lineage>
        <taxon>Bacteria</taxon>
        <taxon>Pseudomonadati</taxon>
        <taxon>Thermomicrobiota</taxon>
        <taxon>Thermomicrobia</taxon>
        <taxon>Sphaerobacterales</taxon>
        <taxon>Sphaerobacterineae</taxon>
        <taxon>Sphaerobacteraceae</taxon>
        <taxon>Nitrolancea</taxon>
    </lineage>
</organism>
<evidence type="ECO:0000256" key="5">
    <source>
        <dbReference type="ARBA" id="ARBA00022748"/>
    </source>
</evidence>
<evidence type="ECO:0000256" key="1">
    <source>
        <dbReference type="ARBA" id="ARBA00004370"/>
    </source>
</evidence>
<keyword evidence="6" id="KW-0735">Signal-anchor</keyword>
<evidence type="ECO:0000256" key="3">
    <source>
        <dbReference type="ARBA" id="ARBA00022692"/>
    </source>
</evidence>
<dbReference type="AlphaFoldDB" id="I4EDD7"/>
<keyword evidence="8" id="KW-0408">Iron</keyword>
<dbReference type="Proteomes" id="UP000004221">
    <property type="component" value="Unassembled WGS sequence"/>
</dbReference>